<dbReference type="OrthoDB" id="9034619at2759"/>
<dbReference type="EMBL" id="VZRY01012956">
    <property type="protein sequence ID" value="NWW97268.1"/>
    <property type="molecule type" value="Genomic_DNA"/>
</dbReference>
<organism evidence="1 2">
    <name type="scientific">Rhynochetos jubatus</name>
    <name type="common">kagu</name>
    <dbReference type="NCBI Taxonomy" id="54386"/>
    <lineage>
        <taxon>Eukaryota</taxon>
        <taxon>Metazoa</taxon>
        <taxon>Chordata</taxon>
        <taxon>Craniata</taxon>
        <taxon>Vertebrata</taxon>
        <taxon>Euteleostomi</taxon>
        <taxon>Archelosauria</taxon>
        <taxon>Archosauria</taxon>
        <taxon>Dinosauria</taxon>
        <taxon>Saurischia</taxon>
        <taxon>Theropoda</taxon>
        <taxon>Coelurosauria</taxon>
        <taxon>Aves</taxon>
        <taxon>Neognathae</taxon>
        <taxon>Neoaves</taxon>
        <taxon>Phaethontimorphae</taxon>
        <taxon>Eurypygiformes</taxon>
        <taxon>Rhynochetidae</taxon>
        <taxon>Rhynochetos</taxon>
    </lineage>
</organism>
<keyword evidence="2" id="KW-1185">Reference proteome</keyword>
<accession>A0A7K6SHC1</accession>
<dbReference type="Proteomes" id="UP000570016">
    <property type="component" value="Unassembled WGS sequence"/>
</dbReference>
<reference evidence="1 2" key="1">
    <citation type="submission" date="2019-09" db="EMBL/GenBank/DDBJ databases">
        <title>Bird 10,000 Genomes (B10K) Project - Family phase.</title>
        <authorList>
            <person name="Zhang G."/>
        </authorList>
    </citation>
    <scope>NUCLEOTIDE SEQUENCE [LARGE SCALE GENOMIC DNA]</scope>
    <source>
        <strain evidence="1">B10K-DU-029-58</strain>
        <tissue evidence="1">Muscle</tissue>
    </source>
</reference>
<name>A0A7K6SHC1_9AVES</name>
<evidence type="ECO:0000313" key="1">
    <source>
        <dbReference type="EMBL" id="NWW97268.1"/>
    </source>
</evidence>
<dbReference type="AlphaFoldDB" id="A0A7K6SHC1"/>
<comment type="caution">
    <text evidence="1">The sequence shown here is derived from an EMBL/GenBank/DDBJ whole genome shotgun (WGS) entry which is preliminary data.</text>
</comment>
<gene>
    <name evidence="1" type="primary">Itpripl1_3</name>
    <name evidence="1" type="ORF">RHYJUB_R15079</name>
</gene>
<sequence>KVVEELVDELLSACQSLSRNSFKPRLQPAVGVGCVYEGWSAQQDNVLYRMLVPLQPPPGHAFCLELGT</sequence>
<proteinExistence type="predicted"/>
<feature type="non-terminal residue" evidence="1">
    <location>
        <position position="1"/>
    </location>
</feature>
<protein>
    <submittedName>
        <fullName evidence="1">IPIL1 protein</fullName>
    </submittedName>
</protein>
<feature type="non-terminal residue" evidence="1">
    <location>
        <position position="68"/>
    </location>
</feature>
<evidence type="ECO:0000313" key="2">
    <source>
        <dbReference type="Proteomes" id="UP000570016"/>
    </source>
</evidence>